<dbReference type="NCBIfam" id="TIGR01575">
    <property type="entry name" value="rimI"/>
    <property type="match status" value="1"/>
</dbReference>
<accession>A0A4S3B6Z1</accession>
<dbReference type="GO" id="GO:0008080">
    <property type="term" value="F:N-acetyltransferase activity"/>
    <property type="evidence" value="ECO:0007669"/>
    <property type="project" value="InterPro"/>
</dbReference>
<dbReference type="Pfam" id="PF00583">
    <property type="entry name" value="Acetyltransf_1"/>
    <property type="match status" value="1"/>
</dbReference>
<dbReference type="InterPro" id="IPR051556">
    <property type="entry name" value="N-term/lysine_N-AcTrnsfr"/>
</dbReference>
<keyword evidence="5" id="KW-1185">Reference proteome</keyword>
<organism evidence="4 5">
    <name type="scientific">Vagococcus silagei</name>
    <dbReference type="NCBI Taxonomy" id="2508885"/>
    <lineage>
        <taxon>Bacteria</taxon>
        <taxon>Bacillati</taxon>
        <taxon>Bacillota</taxon>
        <taxon>Bacilli</taxon>
        <taxon>Lactobacillales</taxon>
        <taxon>Enterococcaceae</taxon>
        <taxon>Vagococcus</taxon>
    </lineage>
</organism>
<feature type="domain" description="N-acetyltransferase" evidence="3">
    <location>
        <begin position="16"/>
        <end position="163"/>
    </location>
</feature>
<dbReference type="SUPFAM" id="SSF55729">
    <property type="entry name" value="Acyl-CoA N-acyltransferases (Nat)"/>
    <property type="match status" value="1"/>
</dbReference>
<dbReference type="PANTHER" id="PTHR42919:SF8">
    <property type="entry name" value="N-ALPHA-ACETYLTRANSFERASE 50"/>
    <property type="match status" value="1"/>
</dbReference>
<dbReference type="InterPro" id="IPR006464">
    <property type="entry name" value="AcTrfase_RimI/Ard1"/>
</dbReference>
<dbReference type="EMBL" id="SDGV01000008">
    <property type="protein sequence ID" value="THB61740.1"/>
    <property type="molecule type" value="Genomic_DNA"/>
</dbReference>
<evidence type="ECO:0000259" key="3">
    <source>
        <dbReference type="PROSITE" id="PS51186"/>
    </source>
</evidence>
<sequence>MLSEYDDTLINQTEGFHVEEVRMIDIPYLQHILKQLYGGKSPWSYTIFLLELSRKDSGSYLKVVYQGEVVGFIGLRLEGEAAHVTNIAILPNYQNRGIGSMLLEKAKQYARVHNKNYVTLEVKASNESAIRLYHRFGFITKGIKRDYYRENHEDAVDMSLYLGADTNEEI</sequence>
<evidence type="ECO:0000256" key="1">
    <source>
        <dbReference type="ARBA" id="ARBA00022679"/>
    </source>
</evidence>
<keyword evidence="1 4" id="KW-0808">Transferase</keyword>
<dbReference type="CDD" id="cd04301">
    <property type="entry name" value="NAT_SF"/>
    <property type="match status" value="1"/>
</dbReference>
<proteinExistence type="predicted"/>
<dbReference type="InterPro" id="IPR016181">
    <property type="entry name" value="Acyl_CoA_acyltransferase"/>
</dbReference>
<evidence type="ECO:0000313" key="5">
    <source>
        <dbReference type="Proteomes" id="UP000310506"/>
    </source>
</evidence>
<dbReference type="OrthoDB" id="9794566at2"/>
<protein>
    <submittedName>
        <fullName evidence="4">Ribosomal-protein-alanine N-acetyltransferase</fullName>
    </submittedName>
</protein>
<reference evidence="4 5" key="1">
    <citation type="submission" date="2019-01" db="EMBL/GenBank/DDBJ databases">
        <title>Vagococcus silagei sp. nov. isolated from brewer's grain.</title>
        <authorList>
            <person name="Guu J.-R."/>
        </authorList>
    </citation>
    <scope>NUCLEOTIDE SEQUENCE [LARGE SCALE GENOMIC DNA]</scope>
    <source>
        <strain evidence="4 5">2B-2</strain>
    </source>
</reference>
<comment type="caution">
    <text evidence="4">The sequence shown here is derived from an EMBL/GenBank/DDBJ whole genome shotgun (WGS) entry which is preliminary data.</text>
</comment>
<gene>
    <name evidence="4" type="primary">rimI</name>
    <name evidence="4" type="ORF">ESZ54_03590</name>
</gene>
<dbReference type="Proteomes" id="UP000310506">
    <property type="component" value="Unassembled WGS sequence"/>
</dbReference>
<dbReference type="AlphaFoldDB" id="A0A4S3B6Z1"/>
<evidence type="ECO:0000313" key="4">
    <source>
        <dbReference type="EMBL" id="THB61740.1"/>
    </source>
</evidence>
<dbReference type="Gene3D" id="3.40.630.30">
    <property type="match status" value="1"/>
</dbReference>
<dbReference type="InterPro" id="IPR000182">
    <property type="entry name" value="GNAT_dom"/>
</dbReference>
<dbReference type="RefSeq" id="WP_136136318.1">
    <property type="nucleotide sequence ID" value="NZ_SDGV01000008.1"/>
</dbReference>
<dbReference type="PROSITE" id="PS51186">
    <property type="entry name" value="GNAT"/>
    <property type="match status" value="1"/>
</dbReference>
<evidence type="ECO:0000256" key="2">
    <source>
        <dbReference type="ARBA" id="ARBA00023315"/>
    </source>
</evidence>
<keyword evidence="2" id="KW-0012">Acyltransferase</keyword>
<dbReference type="PANTHER" id="PTHR42919">
    <property type="entry name" value="N-ALPHA-ACETYLTRANSFERASE"/>
    <property type="match status" value="1"/>
</dbReference>
<name>A0A4S3B6Z1_9ENTE</name>